<gene>
    <name evidence="3" type="ORF">mvi_49790</name>
</gene>
<dbReference type="EMBL" id="AP024145">
    <property type="protein sequence ID" value="BCM86518.1"/>
    <property type="molecule type" value="Genomic_DNA"/>
</dbReference>
<evidence type="ECO:0000256" key="1">
    <source>
        <dbReference type="SAM" id="MobiDB-lite"/>
    </source>
</evidence>
<feature type="chain" id="PRO_5034980520" evidence="2">
    <location>
        <begin position="22"/>
        <end position="267"/>
    </location>
</feature>
<evidence type="ECO:0000313" key="3">
    <source>
        <dbReference type="EMBL" id="BCM86518.1"/>
    </source>
</evidence>
<dbReference type="Proteomes" id="UP000663508">
    <property type="component" value="Chromosome"/>
</dbReference>
<sequence length="267" mass="28727">MKRRLVLVAALAAGLAGAASAQDATPGKGAAPDATAAPKETGPQNTESKDTASKDTVKPNAVQTTDAPPDPTTLLFETNQIGNAPVGQALNYRYTRFSGIEGAPFGPPIEDRIREEVSAGETPDTRNLRVEMFSGERRMPTATYRDFPGNPVLVRFLEHHLEDLAKVLKGNPRYIKNGIRRALRESASVTATEVEVDGAKKPGWRIVARPFVDDPVRDRLRGFDSLTYTIVLSPAVPGQIVSIDARATNPEGGILLQETLTYEPNAG</sequence>
<feature type="compositionally biased region" description="Basic and acidic residues" evidence="1">
    <location>
        <begin position="47"/>
        <end position="57"/>
    </location>
</feature>
<feature type="signal peptide" evidence="2">
    <location>
        <begin position="1"/>
        <end position="21"/>
    </location>
</feature>
<name>A0A8H8WYG8_9HYPH</name>
<evidence type="ECO:0000256" key="2">
    <source>
        <dbReference type="SAM" id="SignalP"/>
    </source>
</evidence>
<accession>A0A8H8WYG8</accession>
<feature type="region of interest" description="Disordered" evidence="1">
    <location>
        <begin position="17"/>
        <end position="76"/>
    </location>
</feature>
<reference evidence="3" key="1">
    <citation type="submission" date="2020-11" db="EMBL/GenBank/DDBJ databases">
        <title>Complete genome sequence of a novel pathogenic Methylobacterium strain isolated from rice in Vietnam.</title>
        <authorList>
            <person name="Lai K."/>
            <person name="Okazaki S."/>
            <person name="Higashi K."/>
            <person name="Mori H."/>
            <person name="Toyoda A."/>
            <person name="Kurokawa K."/>
        </authorList>
    </citation>
    <scope>NUCLEOTIDE SEQUENCE</scope>
    <source>
        <strain evidence="3">VL1</strain>
    </source>
</reference>
<protein>
    <submittedName>
        <fullName evidence="3">Uncharacterized protein</fullName>
    </submittedName>
</protein>
<dbReference type="AlphaFoldDB" id="A0A8H8WYG8"/>
<organism evidence="3 4">
    <name type="scientific">Methylobacterium indicum</name>
    <dbReference type="NCBI Taxonomy" id="1775910"/>
    <lineage>
        <taxon>Bacteria</taxon>
        <taxon>Pseudomonadati</taxon>
        <taxon>Pseudomonadota</taxon>
        <taxon>Alphaproteobacteria</taxon>
        <taxon>Hyphomicrobiales</taxon>
        <taxon>Methylobacteriaceae</taxon>
        <taxon>Methylobacterium</taxon>
    </lineage>
</organism>
<proteinExistence type="predicted"/>
<dbReference type="RefSeq" id="WP_207179524.1">
    <property type="nucleotide sequence ID" value="NZ_AP024145.1"/>
</dbReference>
<evidence type="ECO:0000313" key="4">
    <source>
        <dbReference type="Proteomes" id="UP000663508"/>
    </source>
</evidence>
<keyword evidence="2" id="KW-0732">Signal</keyword>
<dbReference type="KEGG" id="mind:mvi_49790"/>